<evidence type="ECO:0000313" key="1">
    <source>
        <dbReference type="Proteomes" id="UP000887579"/>
    </source>
</evidence>
<dbReference type="Proteomes" id="UP000887579">
    <property type="component" value="Unplaced"/>
</dbReference>
<sequence length="513" mass="58298">MSFFENLVNFLNPPAEGYIAYVKVVEGKLWVSSVDNQLRWNAKIIPYTIENAKTFIDTIPSLFCNKTKHVAFILNIFDYIPSGFLNNYHFIKVLATTLKANNLPCIFISDKNFITAQICLTLPFNDLTTVKKHTILAVVIYKDGFDVTEFTCLNLETISTYIKVTTLHQHKVLLEENKSVQVLHDQIIGSGGFNKIILSSTEQSMPLLKFVKEKIMHAEVKEGIVTILDNSLQIYTDRTVVEIAHSILGESRKFLFDYTCIRKYFVSHIIDGKEIELMAINVGESLSSTKTHILGKFCFEVFIKYVDQITGKIETAEKVILPKTCHSTLLTFTVDFHNWPSLTTERMTPPNITSFPSELNHTFAEGEEKIPIIGFFGFCSVICICKNGVTNYSFLEGWNGSQGNAMIISFAKKKPEFGMKILETQNLSSSFVVYDLIKIMSMPSEDIQMDDEWGFKITADDEHPILLEFDKFDESEKIAASPSFLMAMLLKKQLKVIAKEMEDKKPENIGFFP</sequence>
<reference evidence="2" key="1">
    <citation type="submission" date="2022-11" db="UniProtKB">
        <authorList>
            <consortium name="WormBaseParasite"/>
        </authorList>
    </citation>
    <scope>IDENTIFICATION</scope>
</reference>
<protein>
    <submittedName>
        <fullName evidence="2">Uncharacterized protein</fullName>
    </submittedName>
</protein>
<name>A0AC34FTM0_9BILA</name>
<dbReference type="WBParaSite" id="ES5_v2.g20663.t1">
    <property type="protein sequence ID" value="ES5_v2.g20663.t1"/>
    <property type="gene ID" value="ES5_v2.g20663"/>
</dbReference>
<accession>A0AC34FTM0</accession>
<proteinExistence type="predicted"/>
<evidence type="ECO:0000313" key="2">
    <source>
        <dbReference type="WBParaSite" id="ES5_v2.g20663.t1"/>
    </source>
</evidence>
<organism evidence="1 2">
    <name type="scientific">Panagrolaimus sp. ES5</name>
    <dbReference type="NCBI Taxonomy" id="591445"/>
    <lineage>
        <taxon>Eukaryota</taxon>
        <taxon>Metazoa</taxon>
        <taxon>Ecdysozoa</taxon>
        <taxon>Nematoda</taxon>
        <taxon>Chromadorea</taxon>
        <taxon>Rhabditida</taxon>
        <taxon>Tylenchina</taxon>
        <taxon>Panagrolaimomorpha</taxon>
        <taxon>Panagrolaimoidea</taxon>
        <taxon>Panagrolaimidae</taxon>
        <taxon>Panagrolaimus</taxon>
    </lineage>
</organism>